<reference evidence="1" key="1">
    <citation type="submission" date="2014-09" db="EMBL/GenBank/DDBJ databases">
        <authorList>
            <person name="Magalhaes I.L.F."/>
            <person name="Oliveira U."/>
            <person name="Santos F.R."/>
            <person name="Vidigal T.H.D.A."/>
            <person name="Brescovit A.D."/>
            <person name="Santos A.J."/>
        </authorList>
    </citation>
    <scope>NUCLEOTIDE SEQUENCE</scope>
    <source>
        <tissue evidence="1">Shoot tissue taken approximately 20 cm above the soil surface</tissue>
    </source>
</reference>
<dbReference type="AlphaFoldDB" id="A0A0A9C0V6"/>
<accession>A0A0A9C0V6</accession>
<evidence type="ECO:0008006" key="2">
    <source>
        <dbReference type="Google" id="ProtNLM"/>
    </source>
</evidence>
<dbReference type="EMBL" id="GBRH01232763">
    <property type="protein sequence ID" value="JAD65132.1"/>
    <property type="molecule type" value="Transcribed_RNA"/>
</dbReference>
<protein>
    <recommendedName>
        <fullName evidence="2">Reverse transcriptase RNase H-like domain-containing protein</fullName>
    </recommendedName>
</protein>
<proteinExistence type="predicted"/>
<sequence>MRTDHFSLKYLLDQRLSTRPQHRWISKFMGFDFIVEYKTGNSNTDVDALSPQCG</sequence>
<reference evidence="1" key="2">
    <citation type="journal article" date="2015" name="Data Brief">
        <title>Shoot transcriptome of the giant reed, Arundo donax.</title>
        <authorList>
            <person name="Barrero R.A."/>
            <person name="Guerrero F.D."/>
            <person name="Moolhuijzen P."/>
            <person name="Goolsby J.A."/>
            <person name="Tidwell J."/>
            <person name="Bellgard S.E."/>
            <person name="Bellgard M.I."/>
        </authorList>
    </citation>
    <scope>NUCLEOTIDE SEQUENCE</scope>
    <source>
        <tissue evidence="1">Shoot tissue taken approximately 20 cm above the soil surface</tissue>
    </source>
</reference>
<name>A0A0A9C0V6_ARUDO</name>
<organism evidence="1">
    <name type="scientific">Arundo donax</name>
    <name type="common">Giant reed</name>
    <name type="synonym">Donax arundinaceus</name>
    <dbReference type="NCBI Taxonomy" id="35708"/>
    <lineage>
        <taxon>Eukaryota</taxon>
        <taxon>Viridiplantae</taxon>
        <taxon>Streptophyta</taxon>
        <taxon>Embryophyta</taxon>
        <taxon>Tracheophyta</taxon>
        <taxon>Spermatophyta</taxon>
        <taxon>Magnoliopsida</taxon>
        <taxon>Liliopsida</taxon>
        <taxon>Poales</taxon>
        <taxon>Poaceae</taxon>
        <taxon>PACMAD clade</taxon>
        <taxon>Arundinoideae</taxon>
        <taxon>Arundineae</taxon>
        <taxon>Arundo</taxon>
    </lineage>
</organism>
<evidence type="ECO:0000313" key="1">
    <source>
        <dbReference type="EMBL" id="JAD65132.1"/>
    </source>
</evidence>